<protein>
    <recommendedName>
        <fullName evidence="4">Transmembrane protein</fullName>
    </recommendedName>
</protein>
<feature type="transmembrane region" description="Helical" evidence="1">
    <location>
        <begin position="128"/>
        <end position="152"/>
    </location>
</feature>
<evidence type="ECO:0008006" key="4">
    <source>
        <dbReference type="Google" id="ProtNLM"/>
    </source>
</evidence>
<dbReference type="RefSeq" id="WP_147871693.1">
    <property type="nucleotide sequence ID" value="NZ_CP036264.1"/>
</dbReference>
<accession>A0A5B9MN53</accession>
<evidence type="ECO:0000256" key="1">
    <source>
        <dbReference type="SAM" id="Phobius"/>
    </source>
</evidence>
<keyword evidence="1" id="KW-0472">Membrane</keyword>
<feature type="transmembrane region" description="Helical" evidence="1">
    <location>
        <begin position="31"/>
        <end position="47"/>
    </location>
</feature>
<proteinExistence type="predicted"/>
<keyword evidence="1" id="KW-1133">Transmembrane helix</keyword>
<feature type="transmembrane region" description="Helical" evidence="1">
    <location>
        <begin position="53"/>
        <end position="72"/>
    </location>
</feature>
<evidence type="ECO:0000313" key="2">
    <source>
        <dbReference type="EMBL" id="QEG02809.1"/>
    </source>
</evidence>
<feature type="transmembrane region" description="Helical" evidence="1">
    <location>
        <begin position="6"/>
        <end position="24"/>
    </location>
</feature>
<gene>
    <name evidence="2" type="ORF">Mal15_69300</name>
</gene>
<feature type="transmembrane region" description="Helical" evidence="1">
    <location>
        <begin position="84"/>
        <end position="108"/>
    </location>
</feature>
<dbReference type="Proteomes" id="UP000321353">
    <property type="component" value="Chromosome"/>
</dbReference>
<dbReference type="KEGG" id="smam:Mal15_69300"/>
<organism evidence="2 3">
    <name type="scientific">Stieleria maiorica</name>
    <dbReference type="NCBI Taxonomy" id="2795974"/>
    <lineage>
        <taxon>Bacteria</taxon>
        <taxon>Pseudomonadati</taxon>
        <taxon>Planctomycetota</taxon>
        <taxon>Planctomycetia</taxon>
        <taxon>Pirellulales</taxon>
        <taxon>Pirellulaceae</taxon>
        <taxon>Stieleria</taxon>
    </lineage>
</organism>
<dbReference type="EMBL" id="CP036264">
    <property type="protein sequence ID" value="QEG02809.1"/>
    <property type="molecule type" value="Genomic_DNA"/>
</dbReference>
<sequence>MFLSISAVELILTFVAGVSALVLYVRQDDRYHWAFAAFVCAVVATAISPADPMSMILMSIIFFGFFTFGTRYRRAEKTKVGDLIAIKSIGSLQIAIGIASLAVCVLAVGRLYSATLAEPMFGYQAFRVWATNVTSIGFLAVACIVWLHGLLFRRPDSDRLEHN</sequence>
<evidence type="ECO:0000313" key="3">
    <source>
        <dbReference type="Proteomes" id="UP000321353"/>
    </source>
</evidence>
<keyword evidence="1" id="KW-0812">Transmembrane</keyword>
<keyword evidence="3" id="KW-1185">Reference proteome</keyword>
<name>A0A5B9MN53_9BACT</name>
<dbReference type="AlphaFoldDB" id="A0A5B9MN53"/>
<reference evidence="2 3" key="1">
    <citation type="submission" date="2019-02" db="EMBL/GenBank/DDBJ databases">
        <title>Planctomycetal bacteria perform biofilm scaping via a novel small molecule.</title>
        <authorList>
            <person name="Jeske O."/>
            <person name="Boedeker C."/>
            <person name="Wiegand S."/>
            <person name="Breitling P."/>
            <person name="Kallscheuer N."/>
            <person name="Jogler M."/>
            <person name="Rohde M."/>
            <person name="Petersen J."/>
            <person name="Medema M.H."/>
            <person name="Surup F."/>
            <person name="Jogler C."/>
        </authorList>
    </citation>
    <scope>NUCLEOTIDE SEQUENCE [LARGE SCALE GENOMIC DNA]</scope>
    <source>
        <strain evidence="2 3">Mal15</strain>
    </source>
</reference>